<organism evidence="2 3">
    <name type="scientific">Lophiotrema nucula</name>
    <dbReference type="NCBI Taxonomy" id="690887"/>
    <lineage>
        <taxon>Eukaryota</taxon>
        <taxon>Fungi</taxon>
        <taxon>Dikarya</taxon>
        <taxon>Ascomycota</taxon>
        <taxon>Pezizomycotina</taxon>
        <taxon>Dothideomycetes</taxon>
        <taxon>Pleosporomycetidae</taxon>
        <taxon>Pleosporales</taxon>
        <taxon>Lophiotremataceae</taxon>
        <taxon>Lophiotrema</taxon>
    </lineage>
</organism>
<reference evidence="2" key="1">
    <citation type="journal article" date="2020" name="Stud. Mycol.">
        <title>101 Dothideomycetes genomes: a test case for predicting lifestyles and emergence of pathogens.</title>
        <authorList>
            <person name="Haridas S."/>
            <person name="Albert R."/>
            <person name="Binder M."/>
            <person name="Bloem J."/>
            <person name="Labutti K."/>
            <person name="Salamov A."/>
            <person name="Andreopoulos B."/>
            <person name="Baker S."/>
            <person name="Barry K."/>
            <person name="Bills G."/>
            <person name="Bluhm B."/>
            <person name="Cannon C."/>
            <person name="Castanera R."/>
            <person name="Culley D."/>
            <person name="Daum C."/>
            <person name="Ezra D."/>
            <person name="Gonzalez J."/>
            <person name="Henrissat B."/>
            <person name="Kuo A."/>
            <person name="Liang C."/>
            <person name="Lipzen A."/>
            <person name="Lutzoni F."/>
            <person name="Magnuson J."/>
            <person name="Mondo S."/>
            <person name="Nolan M."/>
            <person name="Ohm R."/>
            <person name="Pangilinan J."/>
            <person name="Park H.-J."/>
            <person name="Ramirez L."/>
            <person name="Alfaro M."/>
            <person name="Sun H."/>
            <person name="Tritt A."/>
            <person name="Yoshinaga Y."/>
            <person name="Zwiers L.-H."/>
            <person name="Turgeon B."/>
            <person name="Goodwin S."/>
            <person name="Spatafora J."/>
            <person name="Crous P."/>
            <person name="Grigoriev I."/>
        </authorList>
    </citation>
    <scope>NUCLEOTIDE SEQUENCE</scope>
    <source>
        <strain evidence="2">CBS 627.86</strain>
    </source>
</reference>
<proteinExistence type="predicted"/>
<feature type="compositionally biased region" description="Low complexity" evidence="1">
    <location>
        <begin position="179"/>
        <end position="190"/>
    </location>
</feature>
<evidence type="ECO:0000313" key="3">
    <source>
        <dbReference type="Proteomes" id="UP000799770"/>
    </source>
</evidence>
<feature type="region of interest" description="Disordered" evidence="1">
    <location>
        <begin position="1"/>
        <end position="78"/>
    </location>
</feature>
<protein>
    <submittedName>
        <fullName evidence="2">Uncharacterized protein</fullName>
    </submittedName>
</protein>
<gene>
    <name evidence="2" type="ORF">BDV96DRAFT_638198</name>
</gene>
<accession>A0A6A5YHN7</accession>
<feature type="compositionally biased region" description="Basic and acidic residues" evidence="1">
    <location>
        <begin position="50"/>
        <end position="78"/>
    </location>
</feature>
<dbReference type="Proteomes" id="UP000799770">
    <property type="component" value="Unassembled WGS sequence"/>
</dbReference>
<sequence>MPRNSAIERSDAQAQNVEDATGVHSGQPLSGDDHSKVIKPTRARQKGQNRRGEEDKEIKEKEEQEGREKETEHAQKSRYDAIKNATIYHWDLAPNAEKERLGLSKKPDFDTKITQIGTFYLAEIVEKSRLKNQPDSQGWHEPVIDISRDLALFKLGTFYWNRVQQREAERDNASPRNNTGTTTATTKGSD</sequence>
<evidence type="ECO:0000256" key="1">
    <source>
        <dbReference type="SAM" id="MobiDB-lite"/>
    </source>
</evidence>
<evidence type="ECO:0000313" key="2">
    <source>
        <dbReference type="EMBL" id="KAF2106483.1"/>
    </source>
</evidence>
<name>A0A6A5YHN7_9PLEO</name>
<feature type="region of interest" description="Disordered" evidence="1">
    <location>
        <begin position="166"/>
        <end position="190"/>
    </location>
</feature>
<dbReference type="AlphaFoldDB" id="A0A6A5YHN7"/>
<dbReference type="EMBL" id="ML977362">
    <property type="protein sequence ID" value="KAF2106483.1"/>
    <property type="molecule type" value="Genomic_DNA"/>
</dbReference>
<keyword evidence="3" id="KW-1185">Reference proteome</keyword>
<feature type="compositionally biased region" description="Basic and acidic residues" evidence="1">
    <location>
        <begin position="1"/>
        <end position="11"/>
    </location>
</feature>
<feature type="compositionally biased region" description="Basic residues" evidence="1">
    <location>
        <begin position="37"/>
        <end position="49"/>
    </location>
</feature>